<dbReference type="PATRIC" id="fig|1432052.4.peg.1514"/>
<feature type="domain" description="Nudix hydrolase" evidence="3">
    <location>
        <begin position="27"/>
        <end position="165"/>
    </location>
</feature>
<dbReference type="InterPro" id="IPR000086">
    <property type="entry name" value="NUDIX_hydrolase_dom"/>
</dbReference>
<evidence type="ECO:0000259" key="3">
    <source>
        <dbReference type="PROSITE" id="PS51462"/>
    </source>
</evidence>
<dbReference type="PANTHER" id="PTHR43736:SF4">
    <property type="entry name" value="SLR1690 PROTEIN"/>
    <property type="match status" value="1"/>
</dbReference>
<evidence type="ECO:0000313" key="5">
    <source>
        <dbReference type="Proteomes" id="UP000094067"/>
    </source>
</evidence>
<dbReference type="Gene3D" id="3.90.79.10">
    <property type="entry name" value="Nucleoside Triphosphate Pyrophosphohydrolase"/>
    <property type="match status" value="1"/>
</dbReference>
<gene>
    <name evidence="4" type="ORF">BEI61_01347</name>
</gene>
<name>A0A1E3A9Z8_9FIRM</name>
<dbReference type="InterPro" id="IPR020476">
    <property type="entry name" value="Nudix_hydrolase"/>
</dbReference>
<dbReference type="PANTHER" id="PTHR43736">
    <property type="entry name" value="ADP-RIBOSE PYROPHOSPHATASE"/>
    <property type="match status" value="1"/>
</dbReference>
<comment type="similarity">
    <text evidence="2">Belongs to the Nudix hydrolase family.</text>
</comment>
<dbReference type="PRINTS" id="PR00502">
    <property type="entry name" value="NUDIXFAMILY"/>
</dbReference>
<dbReference type="GO" id="GO:0016779">
    <property type="term" value="F:nucleotidyltransferase activity"/>
    <property type="evidence" value="ECO:0007669"/>
    <property type="project" value="UniProtKB-KW"/>
</dbReference>
<dbReference type="PROSITE" id="PS00893">
    <property type="entry name" value="NUDIX_BOX"/>
    <property type="match status" value="1"/>
</dbReference>
<dbReference type="Proteomes" id="UP000094067">
    <property type="component" value="Unassembled WGS sequence"/>
</dbReference>
<evidence type="ECO:0000256" key="1">
    <source>
        <dbReference type="ARBA" id="ARBA00022801"/>
    </source>
</evidence>
<protein>
    <submittedName>
        <fullName evidence="4">Bifunctional NMN adenylyltransferase/Nudix hydrolase</fullName>
    </submittedName>
</protein>
<dbReference type="CDD" id="cd18873">
    <property type="entry name" value="NUDIX_NadM_like"/>
    <property type="match status" value="1"/>
</dbReference>
<comment type="caution">
    <text evidence="4">The sequence shown here is derived from an EMBL/GenBank/DDBJ whole genome shotgun (WGS) entry which is preliminary data.</text>
</comment>
<dbReference type="PROSITE" id="PS51462">
    <property type="entry name" value="NUDIX"/>
    <property type="match status" value="1"/>
</dbReference>
<evidence type="ECO:0000256" key="2">
    <source>
        <dbReference type="RuleBase" id="RU003476"/>
    </source>
</evidence>
<keyword evidence="4" id="KW-0548">Nucleotidyltransferase</keyword>
<dbReference type="Pfam" id="PF00293">
    <property type="entry name" value="NUDIX"/>
    <property type="match status" value="1"/>
</dbReference>
<dbReference type="SUPFAM" id="SSF55811">
    <property type="entry name" value="Nudix"/>
    <property type="match status" value="1"/>
</dbReference>
<dbReference type="GO" id="GO:0016787">
    <property type="term" value="F:hydrolase activity"/>
    <property type="evidence" value="ECO:0007669"/>
    <property type="project" value="UniProtKB-KW"/>
</dbReference>
<sequence>MELVDKNGLTEEEYLKNYRPGDYERPSVTVDMLIFAVDNMEESIRLLLIKRKNHPFLGCWALPGGFVEMTESLRDAAARELEEETGVKGMYLEQLYTFGETGRDPRSRIISVAYMAVIDGSGLKVQAGDDAAEAEWFRVRRETAGDEERICLWSENAGVSFSYRVAAEEDCEYRCSPLFDVKEERGLAFDHIEAVRMGLDKYFLMKPKGNGADLS</sequence>
<evidence type="ECO:0000313" key="4">
    <source>
        <dbReference type="EMBL" id="ODM05459.1"/>
    </source>
</evidence>
<accession>A0A1E3A9Z8</accession>
<proteinExistence type="inferred from homology"/>
<dbReference type="RefSeq" id="WP_069151712.1">
    <property type="nucleotide sequence ID" value="NZ_MCGH01000002.1"/>
</dbReference>
<keyword evidence="4" id="KW-0808">Transferase</keyword>
<keyword evidence="1 2" id="KW-0378">Hydrolase</keyword>
<dbReference type="InterPro" id="IPR020084">
    <property type="entry name" value="NUDIX_hydrolase_CS"/>
</dbReference>
<organism evidence="4 5">
    <name type="scientific">Eisenbergiella tayi</name>
    <dbReference type="NCBI Taxonomy" id="1432052"/>
    <lineage>
        <taxon>Bacteria</taxon>
        <taxon>Bacillati</taxon>
        <taxon>Bacillota</taxon>
        <taxon>Clostridia</taxon>
        <taxon>Lachnospirales</taxon>
        <taxon>Lachnospiraceae</taxon>
        <taxon>Eisenbergiella</taxon>
    </lineage>
</organism>
<dbReference type="AlphaFoldDB" id="A0A1E3A9Z8"/>
<reference evidence="4 5" key="1">
    <citation type="submission" date="2016-07" db="EMBL/GenBank/DDBJ databases">
        <title>Characterization of isolates of Eisenbergiella tayi derived from blood cultures, using whole genome sequencing.</title>
        <authorList>
            <person name="Burdz T."/>
            <person name="Wiebe D."/>
            <person name="Huynh C."/>
            <person name="Bernard K."/>
        </authorList>
    </citation>
    <scope>NUCLEOTIDE SEQUENCE [LARGE SCALE GENOMIC DNA]</scope>
    <source>
        <strain evidence="4 5">NML 110608</strain>
    </source>
</reference>
<dbReference type="InterPro" id="IPR015797">
    <property type="entry name" value="NUDIX_hydrolase-like_dom_sf"/>
</dbReference>
<dbReference type="EMBL" id="MCGH01000002">
    <property type="protein sequence ID" value="ODM05459.1"/>
    <property type="molecule type" value="Genomic_DNA"/>
</dbReference>